<evidence type="ECO:0000313" key="3">
    <source>
        <dbReference type="Proteomes" id="UP000320244"/>
    </source>
</evidence>
<dbReference type="PANTHER" id="PTHR14237:SF19">
    <property type="entry name" value="MITOCHONDRIAL AMIDOXIME REDUCING COMPONENT 1"/>
    <property type="match status" value="1"/>
</dbReference>
<dbReference type="EMBL" id="VCQV01000006">
    <property type="protein sequence ID" value="TWP37414.1"/>
    <property type="molecule type" value="Genomic_DNA"/>
</dbReference>
<accession>A0A563E6F2</accession>
<dbReference type="Proteomes" id="UP000320244">
    <property type="component" value="Unassembled WGS sequence"/>
</dbReference>
<comment type="caution">
    <text evidence="2">The sequence shown here is derived from an EMBL/GenBank/DDBJ whole genome shotgun (WGS) entry which is preliminary data.</text>
</comment>
<protein>
    <submittedName>
        <fullName evidence="2">MOSC domain-containing protein</fullName>
    </submittedName>
</protein>
<gene>
    <name evidence="2" type="ORF">FGL98_06610</name>
</gene>
<dbReference type="SUPFAM" id="SSF50800">
    <property type="entry name" value="PK beta-barrel domain-like"/>
    <property type="match status" value="1"/>
</dbReference>
<sequence>MQITALNVHPVKSTAIRPLQSAYAARPGLCGDREWMVVTADHVLLTARECPALFSIVADTPTTDTAVLRSLRLQAAGVEALELDTPDAEPVAVRLHRHDLLARPAGERADSWVQQVIGRDDVHLVWCHDPQARRLNPAHSRPDDYTAFADGYPITLASTTSLAQLNRWIAQEAADRGEPAPKPLPMQRFRPNLVVDGIAEAFEEDGWHRIRVGQVELRVAKSIDRCVMTTIDIAALTKGKEPIRTLARHRRWDGKTWFARHLIPDTEGIIRVGDPVTVLD</sequence>
<dbReference type="InterPro" id="IPR005302">
    <property type="entry name" value="MoCF_Sase_C"/>
</dbReference>
<organism evidence="2 3">
    <name type="scientific">Leekyejoonella antrihumi</name>
    <dbReference type="NCBI Taxonomy" id="1660198"/>
    <lineage>
        <taxon>Bacteria</taxon>
        <taxon>Bacillati</taxon>
        <taxon>Actinomycetota</taxon>
        <taxon>Actinomycetes</taxon>
        <taxon>Micrococcales</taxon>
        <taxon>Dermacoccaceae</taxon>
        <taxon>Leekyejoonella</taxon>
    </lineage>
</organism>
<dbReference type="Pfam" id="PF03473">
    <property type="entry name" value="MOSC"/>
    <property type="match status" value="1"/>
</dbReference>
<feature type="domain" description="MOSC" evidence="1">
    <location>
        <begin position="128"/>
        <end position="279"/>
    </location>
</feature>
<evidence type="ECO:0000313" key="2">
    <source>
        <dbReference type="EMBL" id="TWP37414.1"/>
    </source>
</evidence>
<dbReference type="SUPFAM" id="SSF141673">
    <property type="entry name" value="MOSC N-terminal domain-like"/>
    <property type="match status" value="1"/>
</dbReference>
<dbReference type="InterPro" id="IPR011037">
    <property type="entry name" value="Pyrv_Knase-like_insert_dom_sf"/>
</dbReference>
<dbReference type="RefSeq" id="WP_146315935.1">
    <property type="nucleotide sequence ID" value="NZ_VCQV01000006.1"/>
</dbReference>
<reference evidence="2 3" key="1">
    <citation type="submission" date="2019-05" db="EMBL/GenBank/DDBJ databases">
        <authorList>
            <person name="Lee S.D."/>
        </authorList>
    </citation>
    <scope>NUCLEOTIDE SEQUENCE [LARGE SCALE GENOMIC DNA]</scope>
    <source>
        <strain evidence="2 3">C5-26</strain>
    </source>
</reference>
<dbReference type="GO" id="GO:0003824">
    <property type="term" value="F:catalytic activity"/>
    <property type="evidence" value="ECO:0007669"/>
    <property type="project" value="InterPro"/>
</dbReference>
<dbReference type="AlphaFoldDB" id="A0A563E6F2"/>
<name>A0A563E6F2_9MICO</name>
<keyword evidence="3" id="KW-1185">Reference proteome</keyword>
<dbReference type="Pfam" id="PF03476">
    <property type="entry name" value="MOSC_N"/>
    <property type="match status" value="1"/>
</dbReference>
<dbReference type="PROSITE" id="PS51340">
    <property type="entry name" value="MOSC"/>
    <property type="match status" value="1"/>
</dbReference>
<reference evidence="2 3" key="2">
    <citation type="submission" date="2019-08" db="EMBL/GenBank/DDBJ databases">
        <title>Jejuicoccus antrihumi gen. nov., sp. nov., a new member of the family Dermacoccaceae isolated from a cave.</title>
        <authorList>
            <person name="Schumann P."/>
            <person name="Kim I.S."/>
        </authorList>
    </citation>
    <scope>NUCLEOTIDE SEQUENCE [LARGE SCALE GENOMIC DNA]</scope>
    <source>
        <strain evidence="2 3">C5-26</strain>
    </source>
</reference>
<evidence type="ECO:0000259" key="1">
    <source>
        <dbReference type="PROSITE" id="PS51340"/>
    </source>
</evidence>
<dbReference type="InterPro" id="IPR005303">
    <property type="entry name" value="MOCOS_middle"/>
</dbReference>
<dbReference type="GO" id="GO:0030151">
    <property type="term" value="F:molybdenum ion binding"/>
    <property type="evidence" value="ECO:0007669"/>
    <property type="project" value="InterPro"/>
</dbReference>
<dbReference type="PANTHER" id="PTHR14237">
    <property type="entry name" value="MOLYBDOPTERIN COFACTOR SULFURASE MOSC"/>
    <property type="match status" value="1"/>
</dbReference>
<proteinExistence type="predicted"/>
<dbReference type="OrthoDB" id="9793178at2"/>
<dbReference type="GO" id="GO:0030170">
    <property type="term" value="F:pyridoxal phosphate binding"/>
    <property type="evidence" value="ECO:0007669"/>
    <property type="project" value="InterPro"/>
</dbReference>